<evidence type="ECO:0000313" key="3">
    <source>
        <dbReference type="EMBL" id="AFK45040.1"/>
    </source>
</evidence>
<dbReference type="Pfam" id="PF20705">
    <property type="entry name" value="DUF6821"/>
    <property type="match status" value="1"/>
</dbReference>
<organism evidence="3">
    <name type="scientific">Lotus japonicus</name>
    <name type="common">Lotus corniculatus var. japonicus</name>
    <dbReference type="NCBI Taxonomy" id="34305"/>
    <lineage>
        <taxon>Eukaryota</taxon>
        <taxon>Viridiplantae</taxon>
        <taxon>Streptophyta</taxon>
        <taxon>Embryophyta</taxon>
        <taxon>Tracheophyta</taxon>
        <taxon>Spermatophyta</taxon>
        <taxon>Magnoliopsida</taxon>
        <taxon>eudicotyledons</taxon>
        <taxon>Gunneridae</taxon>
        <taxon>Pentapetalae</taxon>
        <taxon>rosids</taxon>
        <taxon>fabids</taxon>
        <taxon>Fabales</taxon>
        <taxon>Fabaceae</taxon>
        <taxon>Papilionoideae</taxon>
        <taxon>50 kb inversion clade</taxon>
        <taxon>NPAAA clade</taxon>
        <taxon>Hologalegina</taxon>
        <taxon>robinioid clade</taxon>
        <taxon>Loteae</taxon>
        <taxon>Lotus</taxon>
    </lineage>
</organism>
<keyword evidence="1" id="KW-0472">Membrane</keyword>
<dbReference type="PANTHER" id="PTHR33646:SF2">
    <property type="entry name" value="F20H23.8 PROTEIN"/>
    <property type="match status" value="1"/>
</dbReference>
<dbReference type="AlphaFoldDB" id="I3SXP8"/>
<feature type="domain" description="DUF6821" evidence="2">
    <location>
        <begin position="114"/>
        <end position="280"/>
    </location>
</feature>
<reference evidence="3" key="1">
    <citation type="submission" date="2012-05" db="EMBL/GenBank/DDBJ databases">
        <authorList>
            <person name="Krishnakumar V."/>
            <person name="Cheung F."/>
            <person name="Xiao Y."/>
            <person name="Chan A."/>
            <person name="Moskal W.A."/>
            <person name="Town C.D."/>
        </authorList>
    </citation>
    <scope>NUCLEOTIDE SEQUENCE</scope>
</reference>
<dbReference type="EMBL" id="BT145246">
    <property type="protein sequence ID" value="AFK45040.1"/>
    <property type="molecule type" value="mRNA"/>
</dbReference>
<sequence length="280" mass="31023">MDSNDWVLLSDDGSLDGGDENQIFLGKSNPESKSDFDMNYFYCTSPKSRDSSTTTTQLLHDDPILLFVPHIGNKVENTEDDDHVGDNSADTTSEKIKGAVVVEADQQETVDTVSVSQFLLQLENNFADMKMDSPKSSPTVLFPPPLDDAGAMKSEDKGEAMEVMVSPRMKVENEMTTMDCVREEGDHTDGFNFWKWSLTGVGAICSFGVAAATICVLVFGSKQRNKFHQNHKIQFQIYTDDKRIKQVVQQATKLNKAIAATRGIPLSRAHITYGGFYEAL</sequence>
<accession>I3SXP8</accession>
<name>I3SXP8_LOTJA</name>
<evidence type="ECO:0000256" key="1">
    <source>
        <dbReference type="SAM" id="Phobius"/>
    </source>
</evidence>
<dbReference type="KEGG" id="lja:130729883"/>
<keyword evidence="1" id="KW-1133">Transmembrane helix</keyword>
<dbReference type="OrthoDB" id="766965at2759"/>
<evidence type="ECO:0000259" key="2">
    <source>
        <dbReference type="Pfam" id="PF20705"/>
    </source>
</evidence>
<dbReference type="PANTHER" id="PTHR33646">
    <property type="entry name" value="GB|AAF00631.1"/>
    <property type="match status" value="1"/>
</dbReference>
<dbReference type="InterPro" id="IPR049224">
    <property type="entry name" value="DUF6821"/>
</dbReference>
<dbReference type="GeneID" id="130729883"/>
<feature type="transmembrane region" description="Helical" evidence="1">
    <location>
        <begin position="196"/>
        <end position="219"/>
    </location>
</feature>
<proteinExistence type="evidence at transcript level"/>
<keyword evidence="1" id="KW-0812">Transmembrane</keyword>
<protein>
    <recommendedName>
        <fullName evidence="2">DUF6821 domain-containing protein</fullName>
    </recommendedName>
</protein>
<dbReference type="InterPro" id="IPR045883">
    <property type="entry name" value="At4g13530-like"/>
</dbReference>
<dbReference type="RefSeq" id="XP_057437718.1">
    <property type="nucleotide sequence ID" value="XM_057581735.1"/>
</dbReference>